<comment type="caution">
    <text evidence="1">The sequence shown here is derived from an EMBL/GenBank/DDBJ whole genome shotgun (WGS) entry which is preliminary data.</text>
</comment>
<reference evidence="2" key="1">
    <citation type="submission" date="2023-07" db="EMBL/GenBank/DDBJ databases">
        <title>Draft genomic sequences of Priestia flexa CCM isolated from the soil of an abandoned mine contaminated by free cyanide in the high Andean zone of Tacna, Peru.</title>
        <authorList>
            <person name="Caceda Quiroz C.J."/>
            <person name="Maraza Chooque G.J."/>
            <person name="Fora Quispe G.L."/>
            <person name="Carpio Mamani M."/>
        </authorList>
    </citation>
    <scope>NUCLEOTIDE SEQUENCE [LARGE SCALE GENOMIC DNA]</scope>
    <source>
        <strain evidence="2">CCM</strain>
    </source>
</reference>
<evidence type="ECO:0000313" key="1">
    <source>
        <dbReference type="EMBL" id="MDW8516089.1"/>
    </source>
</evidence>
<gene>
    <name evidence="1" type="primary">mobP2</name>
    <name evidence="1" type="ORF">RIB56_08080</name>
</gene>
<sequence length="398" mass="47905">MSAPTVTPGVVLKTKFVTSNLKAYKEYVDYVDREDAKREYGAHEKLFTLYQDYLANPDKTSSLFTDQSNQLNGQEKKQLKKLFEKAQKNNSIMWQDVITFHNPWLQENGLYDAHTHTVDEKKLMDITRQSMKEMLKRERLNKSAVWSAAIHYNTGNIHIHIATVEPQPTRERGKRKPKTLDVMKSTVVNQILNRGEQHQKINELIRKDMVGKKKQDSSLRWKNRDIQPLFLQIYNHLPEDKRQWQYSYRTLKPMKPFIDVLSQKYIEKYHRNEYQQLLGKLDKEVEELKKAYGEGKVDEKRYKNYKQTKIDDLYKRMGNAFLKEMKEYDKQQQQIKRMIESKKQSKRPASFNQKVSMHFALKKMERAFKSEYESWKNQQHYERLQKEIEYHRQEERSY</sequence>
<dbReference type="Proteomes" id="UP001284771">
    <property type="component" value="Unassembled WGS sequence"/>
</dbReference>
<dbReference type="NCBIfam" id="NF041498">
    <property type="entry name" value="MobP2"/>
    <property type="match status" value="1"/>
</dbReference>
<dbReference type="InterPro" id="IPR048101">
    <property type="entry name" value="MobP2"/>
</dbReference>
<protein>
    <submittedName>
        <fullName evidence="1">MobP2 family relaxase</fullName>
    </submittedName>
</protein>
<keyword evidence="2" id="KW-1185">Reference proteome</keyword>
<dbReference type="InterPro" id="IPR041073">
    <property type="entry name" value="MobL"/>
</dbReference>
<dbReference type="RefSeq" id="WP_318757568.1">
    <property type="nucleotide sequence ID" value="NZ_JAWUZT010000018.1"/>
</dbReference>
<name>A0ABU4J527_9BACI</name>
<evidence type="ECO:0000313" key="2">
    <source>
        <dbReference type="Proteomes" id="UP001284771"/>
    </source>
</evidence>
<accession>A0ABU4J527</accession>
<proteinExistence type="predicted"/>
<dbReference type="Pfam" id="PF18555">
    <property type="entry name" value="MobL"/>
    <property type="match status" value="1"/>
</dbReference>
<organism evidence="1 2">
    <name type="scientific">Priestia flexa</name>
    <dbReference type="NCBI Taxonomy" id="86664"/>
    <lineage>
        <taxon>Bacteria</taxon>
        <taxon>Bacillati</taxon>
        <taxon>Bacillota</taxon>
        <taxon>Bacilli</taxon>
        <taxon>Bacillales</taxon>
        <taxon>Bacillaceae</taxon>
        <taxon>Priestia</taxon>
    </lineage>
</organism>
<dbReference type="EMBL" id="JAWUZT010000018">
    <property type="protein sequence ID" value="MDW8516089.1"/>
    <property type="molecule type" value="Genomic_DNA"/>
</dbReference>